<keyword evidence="3" id="KW-1185">Reference proteome</keyword>
<gene>
    <name evidence="2" type="ORF">Lalb_Chr07g0186991</name>
</gene>
<dbReference type="Proteomes" id="UP000447434">
    <property type="component" value="Chromosome 7"/>
</dbReference>
<evidence type="ECO:0000313" key="2">
    <source>
        <dbReference type="EMBL" id="KAE9610475.1"/>
    </source>
</evidence>
<dbReference type="PANTHER" id="PTHR31672">
    <property type="entry name" value="BNACNNG10540D PROTEIN"/>
    <property type="match status" value="1"/>
</dbReference>
<proteinExistence type="predicted"/>
<protein>
    <submittedName>
        <fullName evidence="2">Putative F-box associated interaction domain-containing protein</fullName>
    </submittedName>
</protein>
<reference evidence="3" key="1">
    <citation type="journal article" date="2020" name="Nat. Commun.">
        <title>Genome sequence of the cluster root forming white lupin.</title>
        <authorList>
            <person name="Hufnagel B."/>
            <person name="Marques A."/>
            <person name="Soriano A."/>
            <person name="Marques L."/>
            <person name="Divol F."/>
            <person name="Doumas P."/>
            <person name="Sallet E."/>
            <person name="Mancinotti D."/>
            <person name="Carrere S."/>
            <person name="Marande W."/>
            <person name="Arribat S."/>
            <person name="Keller J."/>
            <person name="Huneau C."/>
            <person name="Blein T."/>
            <person name="Aime D."/>
            <person name="Laguerre M."/>
            <person name="Taylor J."/>
            <person name="Schubert V."/>
            <person name="Nelson M."/>
            <person name="Geu-Flores F."/>
            <person name="Crespi M."/>
            <person name="Gallardo-Guerrero K."/>
            <person name="Delaux P.-M."/>
            <person name="Salse J."/>
            <person name="Berges H."/>
            <person name="Guyot R."/>
            <person name="Gouzy J."/>
            <person name="Peret B."/>
        </authorList>
    </citation>
    <scope>NUCLEOTIDE SEQUENCE [LARGE SCALE GENOMIC DNA]</scope>
    <source>
        <strain evidence="3">cv. Amiga</strain>
    </source>
</reference>
<evidence type="ECO:0000313" key="3">
    <source>
        <dbReference type="Proteomes" id="UP000447434"/>
    </source>
</evidence>
<feature type="domain" description="F-box associated beta-propeller type 3" evidence="1">
    <location>
        <begin position="92"/>
        <end position="308"/>
    </location>
</feature>
<dbReference type="InterPro" id="IPR013187">
    <property type="entry name" value="F-box-assoc_dom_typ3"/>
</dbReference>
<dbReference type="NCBIfam" id="TIGR01640">
    <property type="entry name" value="F_box_assoc_1"/>
    <property type="match status" value="1"/>
</dbReference>
<dbReference type="InterPro" id="IPR017451">
    <property type="entry name" value="F-box-assoc_interact_dom"/>
</dbReference>
<dbReference type="EMBL" id="WOCE01000007">
    <property type="protein sequence ID" value="KAE9610475.1"/>
    <property type="molecule type" value="Genomic_DNA"/>
</dbReference>
<sequence length="375" mass="42951">MPIPFDMFLEIFSWLPGKVIHKIKCTNKLLSQSLCGTYFVSKQADNALLKNDPCFFIQPSIVQRLNCHVELHSLYGEDTWVGVPKDVLQFLHDYGAKIISSSNGLILCRATKMNEVTLFVSNPATRSLLHIPTPEQVRKNVNADLKIVFECDSNGFMVFIFHMPDWSEFLDCEVLSSNEGVWKSKEQRLFTGPRDLRFDMPVCFNGVIHLISTCSPYEGKSMPYIVSYDYENGMSRMVSVPKKARRVFYHDSCDMGIFKWGNVSDSNESICLVRLLKSTFTIWVLEDYELSSWRKIMKAKVKTMVGSREQNPIVTGYMVMNDECLVFTTENKVYGYNWTQMKIMEIGEHECDSSKISIIPYSNTLRPCGTLSLPS</sequence>
<accession>A0A6A4Q8G6</accession>
<organism evidence="2 3">
    <name type="scientific">Lupinus albus</name>
    <name type="common">White lupine</name>
    <name type="synonym">Lupinus termis</name>
    <dbReference type="NCBI Taxonomy" id="3870"/>
    <lineage>
        <taxon>Eukaryota</taxon>
        <taxon>Viridiplantae</taxon>
        <taxon>Streptophyta</taxon>
        <taxon>Embryophyta</taxon>
        <taxon>Tracheophyta</taxon>
        <taxon>Spermatophyta</taxon>
        <taxon>Magnoliopsida</taxon>
        <taxon>eudicotyledons</taxon>
        <taxon>Gunneridae</taxon>
        <taxon>Pentapetalae</taxon>
        <taxon>rosids</taxon>
        <taxon>fabids</taxon>
        <taxon>Fabales</taxon>
        <taxon>Fabaceae</taxon>
        <taxon>Papilionoideae</taxon>
        <taxon>50 kb inversion clade</taxon>
        <taxon>genistoids sensu lato</taxon>
        <taxon>core genistoids</taxon>
        <taxon>Genisteae</taxon>
        <taxon>Lupinus</taxon>
    </lineage>
</organism>
<dbReference type="Pfam" id="PF08268">
    <property type="entry name" value="FBA_3"/>
    <property type="match status" value="1"/>
</dbReference>
<dbReference type="OrthoDB" id="1433187at2759"/>
<dbReference type="InterPro" id="IPR050796">
    <property type="entry name" value="SCF_F-box_component"/>
</dbReference>
<name>A0A6A4Q8G6_LUPAL</name>
<dbReference type="AlphaFoldDB" id="A0A6A4Q8G6"/>
<comment type="caution">
    <text evidence="2">The sequence shown here is derived from an EMBL/GenBank/DDBJ whole genome shotgun (WGS) entry which is preliminary data.</text>
</comment>
<evidence type="ECO:0000259" key="1">
    <source>
        <dbReference type="Pfam" id="PF08268"/>
    </source>
</evidence>
<dbReference type="PANTHER" id="PTHR31672:SF13">
    <property type="entry name" value="F-BOX PROTEIN CPR30-LIKE"/>
    <property type="match status" value="1"/>
</dbReference>